<dbReference type="Proteomes" id="UP000031668">
    <property type="component" value="Unassembled WGS sequence"/>
</dbReference>
<dbReference type="AlphaFoldDB" id="A0A0C2MEC6"/>
<accession>A0A0C2MEC6</accession>
<dbReference type="EMBL" id="JWZT01003808">
    <property type="protein sequence ID" value="KII65486.1"/>
    <property type="molecule type" value="Genomic_DNA"/>
</dbReference>
<gene>
    <name evidence="1" type="ORF">RF11_07003</name>
</gene>
<evidence type="ECO:0000313" key="1">
    <source>
        <dbReference type="EMBL" id="KII65486.1"/>
    </source>
</evidence>
<reference evidence="1 2" key="1">
    <citation type="journal article" date="2014" name="Genome Biol. Evol.">
        <title>The genome of the myxosporean Thelohanellus kitauei shows adaptations to nutrient acquisition within its fish host.</title>
        <authorList>
            <person name="Yang Y."/>
            <person name="Xiong J."/>
            <person name="Zhou Z."/>
            <person name="Huo F."/>
            <person name="Miao W."/>
            <person name="Ran C."/>
            <person name="Liu Y."/>
            <person name="Zhang J."/>
            <person name="Feng J."/>
            <person name="Wang M."/>
            <person name="Wang M."/>
            <person name="Wang L."/>
            <person name="Yao B."/>
        </authorList>
    </citation>
    <scope>NUCLEOTIDE SEQUENCE [LARGE SCALE GENOMIC DNA]</scope>
    <source>
        <strain evidence="1">Wuqing</strain>
    </source>
</reference>
<name>A0A0C2MEC6_THEKT</name>
<proteinExistence type="predicted"/>
<protein>
    <submittedName>
        <fullName evidence="1">Uncharacterized protein</fullName>
    </submittedName>
</protein>
<comment type="caution">
    <text evidence="1">The sequence shown here is derived from an EMBL/GenBank/DDBJ whole genome shotgun (WGS) entry which is preliminary data.</text>
</comment>
<keyword evidence="2" id="KW-1185">Reference proteome</keyword>
<evidence type="ECO:0000313" key="2">
    <source>
        <dbReference type="Proteomes" id="UP000031668"/>
    </source>
</evidence>
<sequence length="127" mass="14552">MIFDVKFSSHNLLNIENVYEHKQIKIRDLLTTSTNGDPTTLKSVLSSISGDGVRLSNQMIRIIFSSFLTEMHDLIQVSKSGGSILLEHVVGNKKTFLKILENKRTQILISFHLFKTYYDQTIHSNIR</sequence>
<organism evidence="1 2">
    <name type="scientific">Thelohanellus kitauei</name>
    <name type="common">Myxosporean</name>
    <dbReference type="NCBI Taxonomy" id="669202"/>
    <lineage>
        <taxon>Eukaryota</taxon>
        <taxon>Metazoa</taxon>
        <taxon>Cnidaria</taxon>
        <taxon>Myxozoa</taxon>
        <taxon>Myxosporea</taxon>
        <taxon>Bivalvulida</taxon>
        <taxon>Platysporina</taxon>
        <taxon>Myxobolidae</taxon>
        <taxon>Thelohanellus</taxon>
    </lineage>
</organism>